<sequence length="207" mass="23484">MKYVSLFVIVVLFFACKPQTGNVRGNIFWKYNNYVGNKPDAGASVTLYSMSDSVKLDAKCDVQGNFIFDKVPVGKYILVVRSQNTTGSADDQLSQILDHINEVNYITRQDIGKLGFTENFEKLKTAVINSYAQEQDPTINYLEIYRKRKKLEDTLQSFSSNALHTIYSKAPINTTPLPLLSKYYYSLLIVEPEKTNNVVVDFGTTYL</sequence>
<reference evidence="1 2" key="1">
    <citation type="submission" date="2022-04" db="EMBL/GenBank/DDBJ databases">
        <title>The arsenic-methylating capacity of Chitinophaga filiformis YT5 during chitin decomposition.</title>
        <authorList>
            <person name="Chen G."/>
            <person name="Liang Y."/>
        </authorList>
    </citation>
    <scope>NUCLEOTIDE SEQUENCE [LARGE SCALE GENOMIC DNA]</scope>
    <source>
        <strain evidence="1 2">YT5</strain>
    </source>
</reference>
<dbReference type="SUPFAM" id="SSF49478">
    <property type="entry name" value="Cna protein B-type domain"/>
    <property type="match status" value="1"/>
</dbReference>
<keyword evidence="2" id="KW-1185">Reference proteome</keyword>
<organism evidence="1 2">
    <name type="scientific">Chitinophaga filiformis</name>
    <name type="common">Myxococcus filiformis</name>
    <name type="synonym">Flexibacter filiformis</name>
    <dbReference type="NCBI Taxonomy" id="104663"/>
    <lineage>
        <taxon>Bacteria</taxon>
        <taxon>Pseudomonadati</taxon>
        <taxon>Bacteroidota</taxon>
        <taxon>Chitinophagia</taxon>
        <taxon>Chitinophagales</taxon>
        <taxon>Chitinophagaceae</taxon>
        <taxon>Chitinophaga</taxon>
    </lineage>
</organism>
<dbReference type="Proteomes" id="UP000830198">
    <property type="component" value="Chromosome"/>
</dbReference>
<dbReference type="PROSITE" id="PS51257">
    <property type="entry name" value="PROKAR_LIPOPROTEIN"/>
    <property type="match status" value="1"/>
</dbReference>
<gene>
    <name evidence="1" type="ORF">MYF79_30630</name>
</gene>
<accession>A0ABY4HZS0</accession>
<evidence type="ECO:0000313" key="2">
    <source>
        <dbReference type="Proteomes" id="UP000830198"/>
    </source>
</evidence>
<dbReference type="RefSeq" id="WP_247811635.1">
    <property type="nucleotide sequence ID" value="NZ_CP095855.1"/>
</dbReference>
<dbReference type="EMBL" id="CP095855">
    <property type="protein sequence ID" value="UPK69319.1"/>
    <property type="molecule type" value="Genomic_DNA"/>
</dbReference>
<protein>
    <submittedName>
        <fullName evidence="1">Carboxypeptidase-like regulatory domain-containing protein</fullName>
    </submittedName>
</protein>
<evidence type="ECO:0000313" key="1">
    <source>
        <dbReference type="EMBL" id="UPK69319.1"/>
    </source>
</evidence>
<name>A0ABY4HZS0_CHIFI</name>
<proteinExistence type="predicted"/>